<dbReference type="GO" id="GO:0005886">
    <property type="term" value="C:plasma membrane"/>
    <property type="evidence" value="ECO:0007669"/>
    <property type="project" value="TreeGrafter"/>
</dbReference>
<gene>
    <name evidence="2" type="ORF">IAC76_05735</name>
</gene>
<protein>
    <submittedName>
        <fullName evidence="2">Cell envelope integrity protein CreD</fullName>
    </submittedName>
</protein>
<dbReference type="Proteomes" id="UP000823632">
    <property type="component" value="Unassembled WGS sequence"/>
</dbReference>
<dbReference type="NCBIfam" id="NF008712">
    <property type="entry name" value="PRK11715.1-1"/>
    <property type="match status" value="1"/>
</dbReference>
<proteinExistence type="predicted"/>
<dbReference type="EMBL" id="JADIND010000118">
    <property type="protein sequence ID" value="MBO8430870.1"/>
    <property type="molecule type" value="Genomic_DNA"/>
</dbReference>
<feature type="transmembrane region" description="Helical" evidence="1">
    <location>
        <begin position="15"/>
        <end position="36"/>
    </location>
</feature>
<feature type="transmembrane region" description="Helical" evidence="1">
    <location>
        <begin position="334"/>
        <end position="356"/>
    </location>
</feature>
<sequence length="423" mass="48562">MTEQKKSTNKKVKKFYIILGMLLILLIPILFLSNIVKDREHYRNEAVNKVKISWADIQTISPPELKIFIPGKKETIEKKLELNNYEAEVKVKTELRKKGIFTVPVYTADVELKGDFINDFGNLKNIKSELSFNITDSKGFISQPEFEFLSDEPVTNSSKKYTKILTTNEKELPFEIKYEIRGINEIYVVPGGINNEIEIEGDWNNPSFEGDFLPSKKEITDKEFEAEWNIPAIAVTSLNNGTETNKNNNEYNYGYTPANTIEKAGVSFLMPVDNYRMATRAVKYSFLFLALTFLAYFIFEITSKNTKPIHQLQYLMMGGAMLIFYLLLVSMSEFMPFCAAYIIAAVMTIGLIGLYTYFVITKRQNLKFSLLITGIMAILYLFLYVLLALQDLSLIIGSLMLFLIMSLVMYSTRNVEWDNDNNN</sequence>
<evidence type="ECO:0000313" key="3">
    <source>
        <dbReference type="Proteomes" id="UP000823632"/>
    </source>
</evidence>
<feature type="transmembrane region" description="Helical" evidence="1">
    <location>
        <begin position="368"/>
        <end position="386"/>
    </location>
</feature>
<dbReference type="InterPro" id="IPR010364">
    <property type="entry name" value="Uncharacterised_IM_CreD"/>
</dbReference>
<keyword evidence="1" id="KW-1133">Transmembrane helix</keyword>
<dbReference type="PANTHER" id="PTHR30092:SF0">
    <property type="entry name" value="INNER MEMBRANE PROTEIN CRED"/>
    <property type="match status" value="1"/>
</dbReference>
<name>A0A9D9DRS1_9BACT</name>
<feature type="transmembrane region" description="Helical" evidence="1">
    <location>
        <begin position="392"/>
        <end position="410"/>
    </location>
</feature>
<dbReference type="PIRSF" id="PIRSF004548">
    <property type="entry name" value="CreD"/>
    <property type="match status" value="1"/>
</dbReference>
<feature type="transmembrane region" description="Helical" evidence="1">
    <location>
        <begin position="311"/>
        <end position="328"/>
    </location>
</feature>
<evidence type="ECO:0000256" key="1">
    <source>
        <dbReference type="SAM" id="Phobius"/>
    </source>
</evidence>
<accession>A0A9D9DRS1</accession>
<organism evidence="2 3">
    <name type="scientific">Candidatus Scatousia excrementipullorum</name>
    <dbReference type="NCBI Taxonomy" id="2840936"/>
    <lineage>
        <taxon>Bacteria</taxon>
        <taxon>Candidatus Scatousia</taxon>
    </lineage>
</organism>
<dbReference type="Pfam" id="PF06123">
    <property type="entry name" value="CreD"/>
    <property type="match status" value="1"/>
</dbReference>
<reference evidence="2" key="1">
    <citation type="submission" date="2020-10" db="EMBL/GenBank/DDBJ databases">
        <authorList>
            <person name="Gilroy R."/>
        </authorList>
    </citation>
    <scope>NUCLEOTIDE SEQUENCE</scope>
    <source>
        <strain evidence="2">10192</strain>
    </source>
</reference>
<dbReference type="PANTHER" id="PTHR30092">
    <property type="entry name" value="INNER MEMBRANE PROTEIN CRED"/>
    <property type="match status" value="1"/>
</dbReference>
<comment type="caution">
    <text evidence="2">The sequence shown here is derived from an EMBL/GenBank/DDBJ whole genome shotgun (WGS) entry which is preliminary data.</text>
</comment>
<evidence type="ECO:0000313" key="2">
    <source>
        <dbReference type="EMBL" id="MBO8430870.1"/>
    </source>
</evidence>
<keyword evidence="1" id="KW-0472">Membrane</keyword>
<feature type="transmembrane region" description="Helical" evidence="1">
    <location>
        <begin position="281"/>
        <end position="299"/>
    </location>
</feature>
<keyword evidence="1" id="KW-0812">Transmembrane</keyword>
<dbReference type="AlphaFoldDB" id="A0A9D9DRS1"/>
<reference evidence="2" key="2">
    <citation type="journal article" date="2021" name="PeerJ">
        <title>Extensive microbial diversity within the chicken gut microbiome revealed by metagenomics and culture.</title>
        <authorList>
            <person name="Gilroy R."/>
            <person name="Ravi A."/>
            <person name="Getino M."/>
            <person name="Pursley I."/>
            <person name="Horton D.L."/>
            <person name="Alikhan N.F."/>
            <person name="Baker D."/>
            <person name="Gharbi K."/>
            <person name="Hall N."/>
            <person name="Watson M."/>
            <person name="Adriaenssens E.M."/>
            <person name="Foster-Nyarko E."/>
            <person name="Jarju S."/>
            <person name="Secka A."/>
            <person name="Antonio M."/>
            <person name="Oren A."/>
            <person name="Chaudhuri R.R."/>
            <person name="La Ragione R."/>
            <person name="Hildebrand F."/>
            <person name="Pallen M.J."/>
        </authorList>
    </citation>
    <scope>NUCLEOTIDE SEQUENCE</scope>
    <source>
        <strain evidence="2">10192</strain>
    </source>
</reference>